<sequence length="112" mass="12740">MPRCYKTSYSDIGLNVSFRRSIIKRALRELAIAATDSSDYEILFSKFSAMEAVTSRLLDSSLGLAPVTPRPRHNVFLGAEILEYECWMDESLVNDREVEDQVYLRGWGSRSA</sequence>
<comment type="caution">
    <text evidence="1">The sequence shown here is derived from an EMBL/GenBank/DDBJ whole genome shotgun (WGS) entry which is preliminary data.</text>
</comment>
<protein>
    <submittedName>
        <fullName evidence="1">Uncharacterized protein</fullName>
    </submittedName>
</protein>
<dbReference type="Proteomes" id="UP001373714">
    <property type="component" value="Unassembled WGS sequence"/>
</dbReference>
<gene>
    <name evidence="1" type="ORF">TWF730_008767</name>
</gene>
<name>A0AAV9V412_9PEZI</name>
<dbReference type="AlphaFoldDB" id="A0AAV9V412"/>
<evidence type="ECO:0000313" key="1">
    <source>
        <dbReference type="EMBL" id="KAK6354359.1"/>
    </source>
</evidence>
<reference evidence="1 2" key="1">
    <citation type="submission" date="2019-10" db="EMBL/GenBank/DDBJ databases">
        <authorList>
            <person name="Palmer J.M."/>
        </authorList>
    </citation>
    <scope>NUCLEOTIDE SEQUENCE [LARGE SCALE GENOMIC DNA]</scope>
    <source>
        <strain evidence="1 2">TWF730</strain>
    </source>
</reference>
<dbReference type="EMBL" id="JAVHNS010000005">
    <property type="protein sequence ID" value="KAK6354359.1"/>
    <property type="molecule type" value="Genomic_DNA"/>
</dbReference>
<evidence type="ECO:0000313" key="2">
    <source>
        <dbReference type="Proteomes" id="UP001373714"/>
    </source>
</evidence>
<proteinExistence type="predicted"/>
<accession>A0AAV9V412</accession>
<organism evidence="1 2">
    <name type="scientific">Orbilia blumenaviensis</name>
    <dbReference type="NCBI Taxonomy" id="1796055"/>
    <lineage>
        <taxon>Eukaryota</taxon>
        <taxon>Fungi</taxon>
        <taxon>Dikarya</taxon>
        <taxon>Ascomycota</taxon>
        <taxon>Pezizomycotina</taxon>
        <taxon>Orbiliomycetes</taxon>
        <taxon>Orbiliales</taxon>
        <taxon>Orbiliaceae</taxon>
        <taxon>Orbilia</taxon>
    </lineage>
</organism>
<keyword evidence="2" id="KW-1185">Reference proteome</keyword>